<sequence length="427" mass="48024">MILGVIGPSDSSKKIEEYLREIDKELEIKLYIREKAAECIEVIANCEEECDAIIFTGCGVAAAVKSKYEVKKANGFVSRGGTSIMKAFWKVKKANMNLDKFSIDVVENEILEDIVNEIDVNPKKVFSLPFSNSIDEMEYAKWHMNLFEKGEIDVILTGFGNVYNVLKNMGYPVFRLEATRPLIKTCYEEVKAKEALNKAQYSQISVEILSLIDYKGSKESYYSNMINKSKVDKIIVEYVRSIQGSIFNFGRDEYIVFSHKGAIDNEENYNKLFKLQKEVKLNGFSLGVGIGIGTTAYQAETNGYKALKRCIDSKDFDIYLVDDEIIKGPLGTDSELSYSLIASDERLMEISEKTGLSCESVAKIMAISESRNNSVYDTKELADYLDISDRSARRILNKIVDSGFGRVYAKESSVGGGRPKNLIEVTF</sequence>
<protein>
    <submittedName>
        <fullName evidence="1">Transcriptional regulator</fullName>
    </submittedName>
</protein>
<dbReference type="Proteomes" id="UP000609849">
    <property type="component" value="Unassembled WGS sequence"/>
</dbReference>
<reference evidence="1 2" key="1">
    <citation type="submission" date="2020-08" db="EMBL/GenBank/DDBJ databases">
        <authorList>
            <person name="Liu C."/>
            <person name="Sun Q."/>
        </authorList>
    </citation>
    <scope>NUCLEOTIDE SEQUENCE [LARGE SCALE GENOMIC DNA]</scope>
    <source>
        <strain evidence="1 2">NSJ-18</strain>
    </source>
</reference>
<dbReference type="InterPro" id="IPR043128">
    <property type="entry name" value="Rev_trsase/Diguanyl_cyclase"/>
</dbReference>
<evidence type="ECO:0000313" key="1">
    <source>
        <dbReference type="EMBL" id="MBC5995790.1"/>
    </source>
</evidence>
<dbReference type="EMBL" id="JACRWE010000002">
    <property type="protein sequence ID" value="MBC5995790.1"/>
    <property type="molecule type" value="Genomic_DNA"/>
</dbReference>
<gene>
    <name evidence="1" type="ORF">H8923_03390</name>
</gene>
<evidence type="ECO:0000313" key="2">
    <source>
        <dbReference type="Proteomes" id="UP000609849"/>
    </source>
</evidence>
<organism evidence="1 2">
    <name type="scientific">Romboutsia faecis</name>
    <dbReference type="NCBI Taxonomy" id="2764597"/>
    <lineage>
        <taxon>Bacteria</taxon>
        <taxon>Bacillati</taxon>
        <taxon>Bacillota</taxon>
        <taxon>Clostridia</taxon>
        <taxon>Peptostreptococcales</taxon>
        <taxon>Peptostreptococcaceae</taxon>
        <taxon>Romboutsia</taxon>
    </lineage>
</organism>
<accession>A0ABR7JLL3</accession>
<comment type="caution">
    <text evidence="1">The sequence shown here is derived from an EMBL/GenBank/DDBJ whole genome shotgun (WGS) entry which is preliminary data.</text>
</comment>
<dbReference type="RefSeq" id="WP_153923643.1">
    <property type="nucleotide sequence ID" value="NZ_JACRWE010000002.1"/>
</dbReference>
<proteinExistence type="predicted"/>
<dbReference type="Gene3D" id="3.30.70.270">
    <property type="match status" value="1"/>
</dbReference>
<keyword evidence="2" id="KW-1185">Reference proteome</keyword>
<name>A0ABR7JLL3_9FIRM</name>